<dbReference type="AlphaFoldDB" id="A0A086L9H1"/>
<proteinExistence type="predicted"/>
<evidence type="ECO:0000313" key="1">
    <source>
        <dbReference type="EMBL" id="KFG53289.1"/>
    </source>
</evidence>
<gene>
    <name evidence="1" type="ORF">TGFOU_403820</name>
</gene>
<comment type="caution">
    <text evidence="1">The sequence shown here is derived from an EMBL/GenBank/DDBJ whole genome shotgun (WGS) entry which is preliminary data.</text>
</comment>
<organism evidence="1 2">
    <name type="scientific">Toxoplasma gondii FOU</name>
    <dbReference type="NCBI Taxonomy" id="943167"/>
    <lineage>
        <taxon>Eukaryota</taxon>
        <taxon>Sar</taxon>
        <taxon>Alveolata</taxon>
        <taxon>Apicomplexa</taxon>
        <taxon>Conoidasida</taxon>
        <taxon>Coccidia</taxon>
        <taxon>Eucoccidiorida</taxon>
        <taxon>Eimeriorina</taxon>
        <taxon>Sarcocystidae</taxon>
        <taxon>Toxoplasma</taxon>
    </lineage>
</organism>
<name>A0A086L9H1_TOXGO</name>
<accession>A0A086L9H1</accession>
<evidence type="ECO:0000313" key="2">
    <source>
        <dbReference type="Proteomes" id="UP000028838"/>
    </source>
</evidence>
<feature type="non-terminal residue" evidence="1">
    <location>
        <position position="1"/>
    </location>
</feature>
<reference evidence="1 2" key="1">
    <citation type="submission" date="2014-07" db="EMBL/GenBank/DDBJ databases">
        <authorList>
            <person name="Sibley D."/>
            <person name="Venepally P."/>
            <person name="Karamycheva S."/>
            <person name="Hadjithomas M."/>
            <person name="Khan A."/>
            <person name="Brunk B."/>
            <person name="Roos D."/>
            <person name="Caler E."/>
            <person name="Lorenzi H."/>
        </authorList>
    </citation>
    <scope>NUCLEOTIDE SEQUENCE [LARGE SCALE GENOMIC DNA]</scope>
    <source>
        <strain evidence="1 2">FOU</strain>
    </source>
</reference>
<dbReference type="VEuPathDB" id="ToxoDB:TGFOU_403820"/>
<protein>
    <submittedName>
        <fullName evidence="1">Uncharacterized protein</fullName>
    </submittedName>
</protein>
<dbReference type="Proteomes" id="UP000028838">
    <property type="component" value="Unassembled WGS sequence"/>
</dbReference>
<dbReference type="EMBL" id="AEYH02000943">
    <property type="protein sequence ID" value="KFG53289.1"/>
    <property type="molecule type" value="Genomic_DNA"/>
</dbReference>
<sequence>SEFFKHSFDTSARDTREKSQQANMWNERFWMHAHAEHFWSIRKLSPVSGEIFKNATFAIFSGRQRKQSTTFPTSSRQRSQISFFLKALEFQALLLRQQITPPR</sequence>